<proteinExistence type="inferred from homology"/>
<dbReference type="Pfam" id="PF02578">
    <property type="entry name" value="Cu-oxidase_4"/>
    <property type="match status" value="1"/>
</dbReference>
<dbReference type="AlphaFoldDB" id="A0A7V2F4D1"/>
<evidence type="ECO:0000256" key="7">
    <source>
        <dbReference type="ARBA" id="ARBA00047989"/>
    </source>
</evidence>
<comment type="catalytic activity">
    <reaction evidence="9">
        <text>S-methyl-5'-thioadenosine + phosphate = 5-(methylsulfanyl)-alpha-D-ribose 1-phosphate + adenine</text>
        <dbReference type="Rhea" id="RHEA:11852"/>
        <dbReference type="ChEBI" id="CHEBI:16708"/>
        <dbReference type="ChEBI" id="CHEBI:17509"/>
        <dbReference type="ChEBI" id="CHEBI:43474"/>
        <dbReference type="ChEBI" id="CHEBI:58533"/>
        <dbReference type="EC" id="2.4.2.28"/>
    </reaction>
    <physiologicalReaction direction="left-to-right" evidence="9">
        <dbReference type="Rhea" id="RHEA:11853"/>
    </physiologicalReaction>
</comment>
<keyword evidence="4" id="KW-0479">Metal-binding</keyword>
<dbReference type="EMBL" id="DSEC01000545">
    <property type="protein sequence ID" value="HER44299.1"/>
    <property type="molecule type" value="Genomic_DNA"/>
</dbReference>
<name>A0A7V2F4D1_UNCEI</name>
<accession>A0A7V2F4D1</accession>
<comment type="caution">
    <text evidence="10">The sequence shown here is derived from an EMBL/GenBank/DDBJ whole genome shotgun (WGS) entry which is preliminary data.</text>
</comment>
<comment type="catalytic activity">
    <reaction evidence="8">
        <text>adenosine + phosphate = alpha-D-ribose 1-phosphate + adenine</text>
        <dbReference type="Rhea" id="RHEA:27642"/>
        <dbReference type="ChEBI" id="CHEBI:16335"/>
        <dbReference type="ChEBI" id="CHEBI:16708"/>
        <dbReference type="ChEBI" id="CHEBI:43474"/>
        <dbReference type="ChEBI" id="CHEBI:57720"/>
        <dbReference type="EC" id="2.4.2.1"/>
    </reaction>
    <physiologicalReaction direction="left-to-right" evidence="8">
        <dbReference type="Rhea" id="RHEA:27643"/>
    </physiologicalReaction>
</comment>
<dbReference type="SUPFAM" id="SSF64438">
    <property type="entry name" value="CNF1/YfiH-like putative cysteine hydrolases"/>
    <property type="match status" value="1"/>
</dbReference>
<dbReference type="GO" id="GO:0016787">
    <property type="term" value="F:hydrolase activity"/>
    <property type="evidence" value="ECO:0007669"/>
    <property type="project" value="UniProtKB-KW"/>
</dbReference>
<evidence type="ECO:0000256" key="3">
    <source>
        <dbReference type="ARBA" id="ARBA00022679"/>
    </source>
</evidence>
<evidence type="ECO:0000256" key="8">
    <source>
        <dbReference type="ARBA" id="ARBA00048968"/>
    </source>
</evidence>
<dbReference type="Proteomes" id="UP000886069">
    <property type="component" value="Unassembled WGS sequence"/>
</dbReference>
<dbReference type="GO" id="GO:0017061">
    <property type="term" value="F:S-methyl-5-thioadenosine phosphorylase activity"/>
    <property type="evidence" value="ECO:0007669"/>
    <property type="project" value="UniProtKB-EC"/>
</dbReference>
<protein>
    <submittedName>
        <fullName evidence="10">Laccase domain-containing protein</fullName>
    </submittedName>
</protein>
<evidence type="ECO:0000256" key="5">
    <source>
        <dbReference type="ARBA" id="ARBA00022801"/>
    </source>
</evidence>
<evidence type="ECO:0000256" key="6">
    <source>
        <dbReference type="ARBA" id="ARBA00022833"/>
    </source>
</evidence>
<dbReference type="PANTHER" id="PTHR30616:SF2">
    <property type="entry name" value="PURINE NUCLEOSIDE PHOSPHORYLASE LACC1"/>
    <property type="match status" value="1"/>
</dbReference>
<dbReference type="PANTHER" id="PTHR30616">
    <property type="entry name" value="UNCHARACTERIZED PROTEIN YFIH"/>
    <property type="match status" value="1"/>
</dbReference>
<dbReference type="GO" id="GO:0005507">
    <property type="term" value="F:copper ion binding"/>
    <property type="evidence" value="ECO:0007669"/>
    <property type="project" value="TreeGrafter"/>
</dbReference>
<keyword evidence="3" id="KW-0808">Transferase</keyword>
<dbReference type="Gene3D" id="3.60.140.10">
    <property type="entry name" value="CNF1/YfiH-like putative cysteine hydrolases"/>
    <property type="match status" value="1"/>
</dbReference>
<evidence type="ECO:0000256" key="2">
    <source>
        <dbReference type="ARBA" id="ARBA00007353"/>
    </source>
</evidence>
<evidence type="ECO:0000256" key="1">
    <source>
        <dbReference type="ARBA" id="ARBA00000553"/>
    </source>
</evidence>
<evidence type="ECO:0000256" key="9">
    <source>
        <dbReference type="ARBA" id="ARBA00049893"/>
    </source>
</evidence>
<dbReference type="InterPro" id="IPR038371">
    <property type="entry name" value="Cu_polyphenol_OxRdtase_sf"/>
</dbReference>
<dbReference type="InterPro" id="IPR003730">
    <property type="entry name" value="Cu_polyphenol_OxRdtase"/>
</dbReference>
<organism evidence="10">
    <name type="scientific">Eiseniibacteriota bacterium</name>
    <dbReference type="NCBI Taxonomy" id="2212470"/>
    <lineage>
        <taxon>Bacteria</taxon>
        <taxon>Candidatus Eiseniibacteriota</taxon>
    </lineage>
</organism>
<evidence type="ECO:0000256" key="4">
    <source>
        <dbReference type="ARBA" id="ARBA00022723"/>
    </source>
</evidence>
<sequence length="263" mass="28609">MKRNMIWIRRKGLDLGIFPAAGAIAPGLQVLFHSRRGGSSAGPFASLNMGMNVGDRRESVLSNRELLLGAAGIAGDRLARAEQVHGARVAVARGGALHEGTDGLVTDERDLALCISTADCYPVVIYAPSERVLAALHVGRNGAAEGIIERAADMMRGSFRIGTEGTVALIGPGICAGCYEVGEKEAERFPARFRSGRGARCRLDLLSFCREELRRCGLRSDRIFEAGYCTSCNPRLFYSYRRDGKITGRHWTLARMLGARRPR</sequence>
<dbReference type="InterPro" id="IPR011324">
    <property type="entry name" value="Cytotoxic_necrot_fac-like_cat"/>
</dbReference>
<reference evidence="10" key="1">
    <citation type="journal article" date="2020" name="mSystems">
        <title>Genome- and Community-Level Interaction Insights into Carbon Utilization and Element Cycling Functions of Hydrothermarchaeota in Hydrothermal Sediment.</title>
        <authorList>
            <person name="Zhou Z."/>
            <person name="Liu Y."/>
            <person name="Xu W."/>
            <person name="Pan J."/>
            <person name="Luo Z.H."/>
            <person name="Li M."/>
        </authorList>
    </citation>
    <scope>NUCLEOTIDE SEQUENCE [LARGE SCALE GENOMIC DNA]</scope>
    <source>
        <strain evidence="10">SpSt-1233</strain>
    </source>
</reference>
<keyword evidence="5" id="KW-0378">Hydrolase</keyword>
<evidence type="ECO:0000313" key="10">
    <source>
        <dbReference type="EMBL" id="HER44299.1"/>
    </source>
</evidence>
<comment type="catalytic activity">
    <reaction evidence="1">
        <text>inosine + phosphate = alpha-D-ribose 1-phosphate + hypoxanthine</text>
        <dbReference type="Rhea" id="RHEA:27646"/>
        <dbReference type="ChEBI" id="CHEBI:17368"/>
        <dbReference type="ChEBI" id="CHEBI:17596"/>
        <dbReference type="ChEBI" id="CHEBI:43474"/>
        <dbReference type="ChEBI" id="CHEBI:57720"/>
        <dbReference type="EC" id="2.4.2.1"/>
    </reaction>
    <physiologicalReaction direction="left-to-right" evidence="1">
        <dbReference type="Rhea" id="RHEA:27647"/>
    </physiologicalReaction>
</comment>
<gene>
    <name evidence="10" type="ORF">ENO08_07560</name>
</gene>
<comment type="catalytic activity">
    <reaction evidence="7">
        <text>adenosine + H2O + H(+) = inosine + NH4(+)</text>
        <dbReference type="Rhea" id="RHEA:24408"/>
        <dbReference type="ChEBI" id="CHEBI:15377"/>
        <dbReference type="ChEBI" id="CHEBI:15378"/>
        <dbReference type="ChEBI" id="CHEBI:16335"/>
        <dbReference type="ChEBI" id="CHEBI:17596"/>
        <dbReference type="ChEBI" id="CHEBI:28938"/>
        <dbReference type="EC" id="3.5.4.4"/>
    </reaction>
    <physiologicalReaction direction="left-to-right" evidence="7">
        <dbReference type="Rhea" id="RHEA:24409"/>
    </physiologicalReaction>
</comment>
<dbReference type="CDD" id="cd16833">
    <property type="entry name" value="YfiH"/>
    <property type="match status" value="1"/>
</dbReference>
<comment type="similarity">
    <text evidence="2">Belongs to the purine nucleoside phosphorylase YfiH/LACC1 family.</text>
</comment>
<keyword evidence="6" id="KW-0862">Zinc</keyword>